<feature type="chain" id="PRO_5011984416" evidence="1">
    <location>
        <begin position="19"/>
        <end position="140"/>
    </location>
</feature>
<reference evidence="3" key="1">
    <citation type="submission" date="2017-02" db="EMBL/GenBank/DDBJ databases">
        <authorList>
            <person name="Varghese N."/>
            <person name="Submissions S."/>
        </authorList>
    </citation>
    <scope>NUCLEOTIDE SEQUENCE [LARGE SCALE GENOMIC DNA]</scope>
    <source>
        <strain evidence="3">DSM 24091</strain>
    </source>
</reference>
<evidence type="ECO:0000256" key="1">
    <source>
        <dbReference type="SAM" id="SignalP"/>
    </source>
</evidence>
<dbReference type="OrthoDB" id="710238at2"/>
<sequence length="140" mass="16247">MKPLFCLWMVLISTFAVAQTDRMPLAVRKAFEGIWQYNQKYGTNTVRIRFEEGKDYAFFTDIGNGMAPARTLRAIPKGELLVIPAKQHENDYVELQIIKGKLHLKVRQVDWDENGKEIKASNHSIEHQVFKRVKDIENTL</sequence>
<dbReference type="AlphaFoldDB" id="A0A1T5EJJ6"/>
<proteinExistence type="predicted"/>
<keyword evidence="1" id="KW-0732">Signal</keyword>
<dbReference type="RefSeq" id="WP_139375306.1">
    <property type="nucleotide sequence ID" value="NZ_FUZF01000011.1"/>
</dbReference>
<feature type="signal peptide" evidence="1">
    <location>
        <begin position="1"/>
        <end position="18"/>
    </location>
</feature>
<keyword evidence="3" id="KW-1185">Reference proteome</keyword>
<dbReference type="STRING" id="1513896.SAMN05660841_02626"/>
<dbReference type="Proteomes" id="UP000190150">
    <property type="component" value="Unassembled WGS sequence"/>
</dbReference>
<dbReference type="EMBL" id="FUZF01000011">
    <property type="protein sequence ID" value="SKB84097.1"/>
    <property type="molecule type" value="Genomic_DNA"/>
</dbReference>
<protein>
    <submittedName>
        <fullName evidence="2">Uncharacterized protein</fullName>
    </submittedName>
</protein>
<organism evidence="2 3">
    <name type="scientific">Sphingobacterium nematocida</name>
    <dbReference type="NCBI Taxonomy" id="1513896"/>
    <lineage>
        <taxon>Bacteria</taxon>
        <taxon>Pseudomonadati</taxon>
        <taxon>Bacteroidota</taxon>
        <taxon>Sphingobacteriia</taxon>
        <taxon>Sphingobacteriales</taxon>
        <taxon>Sphingobacteriaceae</taxon>
        <taxon>Sphingobacterium</taxon>
    </lineage>
</organism>
<name>A0A1T5EJJ6_9SPHI</name>
<gene>
    <name evidence="2" type="ORF">SAMN05660841_02626</name>
</gene>
<evidence type="ECO:0000313" key="2">
    <source>
        <dbReference type="EMBL" id="SKB84097.1"/>
    </source>
</evidence>
<evidence type="ECO:0000313" key="3">
    <source>
        <dbReference type="Proteomes" id="UP000190150"/>
    </source>
</evidence>
<accession>A0A1T5EJJ6</accession>